<keyword evidence="3" id="KW-1185">Reference proteome</keyword>
<dbReference type="CDD" id="cd00170">
    <property type="entry name" value="SEC14"/>
    <property type="match status" value="1"/>
</dbReference>
<dbReference type="PANTHER" id="PTHR23324:SF83">
    <property type="entry name" value="SEC14-LIKE PROTEIN 2"/>
    <property type="match status" value="1"/>
</dbReference>
<accession>A0A8J2W8A9</accession>
<proteinExistence type="predicted"/>
<dbReference type="InterPro" id="IPR036865">
    <property type="entry name" value="CRAL-TRIO_dom_sf"/>
</dbReference>
<protein>
    <recommendedName>
        <fullName evidence="1">CRAL-TRIO domain-containing protein</fullName>
    </recommendedName>
</protein>
<dbReference type="EMBL" id="CAKKLH010000287">
    <property type="protein sequence ID" value="CAH0108700.1"/>
    <property type="molecule type" value="Genomic_DNA"/>
</dbReference>
<dbReference type="PANTHER" id="PTHR23324">
    <property type="entry name" value="SEC14 RELATED PROTEIN"/>
    <property type="match status" value="1"/>
</dbReference>
<dbReference type="GO" id="GO:0005737">
    <property type="term" value="C:cytoplasm"/>
    <property type="evidence" value="ECO:0007669"/>
    <property type="project" value="TreeGrafter"/>
</dbReference>
<dbReference type="InterPro" id="IPR001251">
    <property type="entry name" value="CRAL-TRIO_dom"/>
</dbReference>
<evidence type="ECO:0000259" key="1">
    <source>
        <dbReference type="PROSITE" id="PS50191"/>
    </source>
</evidence>
<dbReference type="Proteomes" id="UP000789390">
    <property type="component" value="Unassembled WGS sequence"/>
</dbReference>
<organism evidence="2 3">
    <name type="scientific">Daphnia galeata</name>
    <dbReference type="NCBI Taxonomy" id="27404"/>
    <lineage>
        <taxon>Eukaryota</taxon>
        <taxon>Metazoa</taxon>
        <taxon>Ecdysozoa</taxon>
        <taxon>Arthropoda</taxon>
        <taxon>Crustacea</taxon>
        <taxon>Branchiopoda</taxon>
        <taxon>Diplostraca</taxon>
        <taxon>Cladocera</taxon>
        <taxon>Anomopoda</taxon>
        <taxon>Daphniidae</taxon>
        <taxon>Daphnia</taxon>
    </lineage>
</organism>
<evidence type="ECO:0000313" key="3">
    <source>
        <dbReference type="Proteomes" id="UP000789390"/>
    </source>
</evidence>
<sequence>MLRQSLEWRQFNGVDDILNWYVPPELMSKYFSLGKVGLDRFGCPVESVTIDRNTRNAVYVCCIGRMDFKALLLCITRKQCWNFIAWKFESLSLSLHEARKQTGENIDGYTVLMDFEGLALRQYTCKPAMEMVIETMKCFLLNYPDHLRRVFALNAPKFIPYLFTILKPFFNMGGEVHSSYYLSNNGSVAKDYMKETMSIGAGGKKKFKYKVDVSLSIPSNLTTTLAICDRKNCATISSSIHLAHRKTSINETQINIRQLNDIVHKLTPLSSLVYR</sequence>
<reference evidence="2" key="1">
    <citation type="submission" date="2021-11" db="EMBL/GenBank/DDBJ databases">
        <authorList>
            <person name="Schell T."/>
        </authorList>
    </citation>
    <scope>NUCLEOTIDE SEQUENCE</scope>
    <source>
        <strain evidence="2">M5</strain>
    </source>
</reference>
<name>A0A8J2W8A9_9CRUS</name>
<dbReference type="SUPFAM" id="SSF52087">
    <property type="entry name" value="CRAL/TRIO domain"/>
    <property type="match status" value="1"/>
</dbReference>
<gene>
    <name evidence="2" type="ORF">DGAL_LOCUS12097</name>
</gene>
<dbReference type="AlphaFoldDB" id="A0A8J2W8A9"/>
<dbReference type="Gene3D" id="3.40.525.10">
    <property type="entry name" value="CRAL-TRIO lipid binding domain"/>
    <property type="match status" value="1"/>
</dbReference>
<dbReference type="InterPro" id="IPR051064">
    <property type="entry name" value="SEC14/CRAL-TRIO_domain"/>
</dbReference>
<feature type="domain" description="CRAL-TRIO" evidence="1">
    <location>
        <begin position="23"/>
        <end position="229"/>
    </location>
</feature>
<dbReference type="Pfam" id="PF00650">
    <property type="entry name" value="CRAL_TRIO"/>
    <property type="match status" value="1"/>
</dbReference>
<dbReference type="OrthoDB" id="1434354at2759"/>
<evidence type="ECO:0000313" key="2">
    <source>
        <dbReference type="EMBL" id="CAH0108700.1"/>
    </source>
</evidence>
<comment type="caution">
    <text evidence="2">The sequence shown here is derived from an EMBL/GenBank/DDBJ whole genome shotgun (WGS) entry which is preliminary data.</text>
</comment>
<dbReference type="PROSITE" id="PS50191">
    <property type="entry name" value="CRAL_TRIO"/>
    <property type="match status" value="1"/>
</dbReference>